<reference evidence="2 3" key="1">
    <citation type="submission" date="2021-01" db="EMBL/GenBank/DDBJ databases">
        <title>Whole genome shotgun sequence of Asanoa siamensis NBRC 107932.</title>
        <authorList>
            <person name="Komaki H."/>
            <person name="Tamura T."/>
        </authorList>
    </citation>
    <scope>NUCLEOTIDE SEQUENCE [LARGE SCALE GENOMIC DNA]</scope>
    <source>
        <strain evidence="2 3">NBRC 107932</strain>
    </source>
</reference>
<evidence type="ECO:0000256" key="1">
    <source>
        <dbReference type="SAM" id="MobiDB-lite"/>
    </source>
</evidence>
<feature type="compositionally biased region" description="Basic and acidic residues" evidence="1">
    <location>
        <begin position="105"/>
        <end position="117"/>
    </location>
</feature>
<sequence>MGALGASVSGSGRALFDLWRGESTLCVPVAGAEPLTRPPRTPRSRVVARPRTDRNQARAHEGAAVGPDPNCRLTRGTRPATNRHPHKIEGPHNRTLGGHRKQRPTRADSPRPAERSRSPRLRAG</sequence>
<name>A0ABQ4CNH0_9ACTN</name>
<dbReference type="EMBL" id="BONE01000014">
    <property type="protein sequence ID" value="GIF72834.1"/>
    <property type="molecule type" value="Genomic_DNA"/>
</dbReference>
<comment type="caution">
    <text evidence="2">The sequence shown here is derived from an EMBL/GenBank/DDBJ whole genome shotgun (WGS) entry which is preliminary data.</text>
</comment>
<organism evidence="2 3">
    <name type="scientific">Asanoa siamensis</name>
    <dbReference type="NCBI Taxonomy" id="926357"/>
    <lineage>
        <taxon>Bacteria</taxon>
        <taxon>Bacillati</taxon>
        <taxon>Actinomycetota</taxon>
        <taxon>Actinomycetes</taxon>
        <taxon>Micromonosporales</taxon>
        <taxon>Micromonosporaceae</taxon>
        <taxon>Asanoa</taxon>
    </lineage>
</organism>
<feature type="region of interest" description="Disordered" evidence="1">
    <location>
        <begin position="30"/>
        <end position="124"/>
    </location>
</feature>
<keyword evidence="3" id="KW-1185">Reference proteome</keyword>
<evidence type="ECO:0000313" key="2">
    <source>
        <dbReference type="EMBL" id="GIF72834.1"/>
    </source>
</evidence>
<proteinExistence type="predicted"/>
<evidence type="ECO:0000313" key="3">
    <source>
        <dbReference type="Proteomes" id="UP000604117"/>
    </source>
</evidence>
<dbReference type="Proteomes" id="UP000604117">
    <property type="component" value="Unassembled WGS sequence"/>
</dbReference>
<protein>
    <submittedName>
        <fullName evidence="2">Uncharacterized protein</fullName>
    </submittedName>
</protein>
<accession>A0ABQ4CNH0</accession>
<feature type="compositionally biased region" description="Basic and acidic residues" evidence="1">
    <location>
        <begin position="50"/>
        <end position="61"/>
    </location>
</feature>
<gene>
    <name evidence="2" type="ORF">Asi02nite_23520</name>
</gene>